<feature type="region of interest" description="Disordered" evidence="1">
    <location>
        <begin position="471"/>
        <end position="511"/>
    </location>
</feature>
<proteinExistence type="predicted"/>
<dbReference type="AlphaFoldDB" id="A0A150FAR2"/>
<gene>
    <name evidence="2" type="ORF">AXI58_10030</name>
</gene>
<sequence>MVTLNKVDIESEEYKQMLNDYSTYTSTFASGFISNMFSNGIVTEIEAEQLKNYFSNPDQFQKEIEDLAEYFYISTAEIHQLFELIEALPTLNYKIDSFNKAKSSDKHISLLNKSLHKVKHKRLTRDLLKQVATAGTLVGIWLGDDKSPYPFIFDEIEYVFPSFRRNGDWVCVVDMEMFTKYKDDRRNELLKSLSPYIKQSDYENFMKDREKYRYKELPQERTFPLRTGTLKRNQGLGTSWVTPGLYDVLHKKKLKDVERSIANKIINAVAVLTIGTDKGNGEYTNMKLPKAVKQKIHGGVKSALEKNQKDGVTVVSIPDFADINFPDVKADGLDGAKFDHINSDIQSAYGLSGSLLNGDGGNYATSSLNLDTFYKRIGVLMEDIEQEVYQKLFNLVLPDSQKDNYYMNYDKDKPLTLKEKMDILIKLNDKGWSIKHVIDNLAGVSWESYLEQTLYETEELKLQDKIKPYQTSYTMGDGSSNNGEAGQSSTETPTNENTIKSRTSDGNNTPE</sequence>
<protein>
    <recommendedName>
        <fullName evidence="4">Portal protein</fullName>
    </recommendedName>
</protein>
<evidence type="ECO:0008006" key="4">
    <source>
        <dbReference type="Google" id="ProtNLM"/>
    </source>
</evidence>
<evidence type="ECO:0000313" key="3">
    <source>
        <dbReference type="Proteomes" id="UP000075430"/>
    </source>
</evidence>
<dbReference type="Proteomes" id="UP000075430">
    <property type="component" value="Unassembled WGS sequence"/>
</dbReference>
<organism evidence="2 3">
    <name type="scientific">Bacillus nakamurai</name>
    <dbReference type="NCBI Taxonomy" id="1793963"/>
    <lineage>
        <taxon>Bacteria</taxon>
        <taxon>Bacillati</taxon>
        <taxon>Bacillota</taxon>
        <taxon>Bacilli</taxon>
        <taxon>Bacillales</taxon>
        <taxon>Bacillaceae</taxon>
        <taxon>Bacillus</taxon>
    </lineage>
</organism>
<accession>A0A150FAR2</accession>
<keyword evidence="3" id="KW-1185">Reference proteome</keyword>
<reference evidence="3" key="1">
    <citation type="submission" date="2016-02" db="EMBL/GenBank/DDBJ databases">
        <authorList>
            <person name="Dunlap C."/>
        </authorList>
    </citation>
    <scope>NUCLEOTIDE SEQUENCE [LARGE SCALE GENOMIC DNA]</scope>
    <source>
        <strain evidence="3">NRRL B-41092</strain>
    </source>
</reference>
<dbReference type="RefSeq" id="WP_061520665.1">
    <property type="nucleotide sequence ID" value="NZ_JARLZY010000019.1"/>
</dbReference>
<name>A0A150FAR2_9BACI</name>
<comment type="caution">
    <text evidence="2">The sequence shown here is derived from an EMBL/GenBank/DDBJ whole genome shotgun (WGS) entry which is preliminary data.</text>
</comment>
<dbReference type="EMBL" id="LSBA01000005">
    <property type="protein sequence ID" value="KXZ22320.1"/>
    <property type="molecule type" value="Genomic_DNA"/>
</dbReference>
<evidence type="ECO:0000313" key="2">
    <source>
        <dbReference type="EMBL" id="KXZ22320.1"/>
    </source>
</evidence>
<evidence type="ECO:0000256" key="1">
    <source>
        <dbReference type="SAM" id="MobiDB-lite"/>
    </source>
</evidence>
<dbReference type="OrthoDB" id="2914772at2"/>
<dbReference type="STRING" id="1793963.AXI58_10030"/>